<dbReference type="RefSeq" id="WP_086445270.1">
    <property type="nucleotide sequence ID" value="NZ_CP147248.1"/>
</dbReference>
<name>A0ABZ2T7G0_9ENTE</name>
<dbReference type="SMART" id="SM00862">
    <property type="entry name" value="Trans_reg_C"/>
    <property type="match status" value="1"/>
</dbReference>
<dbReference type="Gene3D" id="1.10.10.10">
    <property type="entry name" value="Winged helix-like DNA-binding domain superfamily/Winged helix DNA-binding domain"/>
    <property type="match status" value="1"/>
</dbReference>
<keyword evidence="3" id="KW-0804">Transcription</keyword>
<dbReference type="SUPFAM" id="SSF46894">
    <property type="entry name" value="C-terminal effector domain of the bipartite response regulators"/>
    <property type="match status" value="1"/>
</dbReference>
<accession>A0ABZ2T7G0</accession>
<sequence length="228" mass="26330">MYHIGYIKLSDFDKEKYIHSIEKECLIEKLDQNRIGQPSQSIDGIIIFGTNDDIICEASELILKIREQSDAFIWIAAQKMNNISKVVFLQLGADSIFDDNQTSDIFRLTITNALKRNQLEQPGIPLGLDTENDSFTLDSRNQVMRIGGKPTTPLTNLEYRTLQVLADNMGNTVTYEEIFEAVWHQKYNNEKYRIANIMFHIREKIEREASSPVFIKTVRSRGYLLCNE</sequence>
<dbReference type="InterPro" id="IPR001867">
    <property type="entry name" value="OmpR/PhoB-type_DNA-bd"/>
</dbReference>
<evidence type="ECO:0000259" key="5">
    <source>
        <dbReference type="PROSITE" id="PS51755"/>
    </source>
</evidence>
<reference evidence="6 7" key="2">
    <citation type="submission" date="2024-03" db="EMBL/GenBank/DDBJ databases">
        <title>The Genome Sequence of Enterococcus sp. DIV0727d.</title>
        <authorList>
            <consortium name="The Broad Institute Genomics Platform"/>
            <consortium name="The Broad Institute Microbial Omics Core"/>
            <consortium name="The Broad Institute Genomic Center for Infectious Diseases"/>
            <person name="Earl A."/>
            <person name="Manson A."/>
            <person name="Gilmore M."/>
            <person name="Schwartman J."/>
            <person name="Shea T."/>
            <person name="Abouelleil A."/>
            <person name="Cao P."/>
            <person name="Chapman S."/>
            <person name="Cusick C."/>
            <person name="Young S."/>
            <person name="Neafsey D."/>
            <person name="Nusbaum C."/>
            <person name="Birren B."/>
        </authorList>
    </citation>
    <scope>NUCLEOTIDE SEQUENCE [LARGE SCALE GENOMIC DNA]</scope>
    <source>
        <strain evidence="6 7">12C11_DIV0727</strain>
    </source>
</reference>
<keyword evidence="7" id="KW-1185">Reference proteome</keyword>
<evidence type="ECO:0000313" key="7">
    <source>
        <dbReference type="Proteomes" id="UP000195080"/>
    </source>
</evidence>
<evidence type="ECO:0000256" key="2">
    <source>
        <dbReference type="ARBA" id="ARBA00023125"/>
    </source>
</evidence>
<gene>
    <name evidence="6" type="ORF">A5866_002416</name>
</gene>
<dbReference type="Proteomes" id="UP000195080">
    <property type="component" value="Chromosome"/>
</dbReference>
<evidence type="ECO:0000313" key="6">
    <source>
        <dbReference type="EMBL" id="WYJ87320.1"/>
    </source>
</evidence>
<organism evidence="6 7">
    <name type="scientific">Candidatus Enterococcus lemimoniae</name>
    <dbReference type="NCBI Taxonomy" id="1834167"/>
    <lineage>
        <taxon>Bacteria</taxon>
        <taxon>Bacillati</taxon>
        <taxon>Bacillota</taxon>
        <taxon>Bacilli</taxon>
        <taxon>Lactobacillales</taxon>
        <taxon>Enterococcaceae</taxon>
        <taxon>Enterococcus</taxon>
    </lineage>
</organism>
<evidence type="ECO:0000256" key="1">
    <source>
        <dbReference type="ARBA" id="ARBA00023015"/>
    </source>
</evidence>
<keyword evidence="1" id="KW-0805">Transcription regulation</keyword>
<feature type="domain" description="OmpR/PhoB-type" evidence="5">
    <location>
        <begin position="125"/>
        <end position="227"/>
    </location>
</feature>
<evidence type="ECO:0000256" key="4">
    <source>
        <dbReference type="PROSITE-ProRule" id="PRU01091"/>
    </source>
</evidence>
<dbReference type="EMBL" id="CP147248">
    <property type="protein sequence ID" value="WYJ87320.1"/>
    <property type="molecule type" value="Genomic_DNA"/>
</dbReference>
<dbReference type="InterPro" id="IPR016032">
    <property type="entry name" value="Sig_transdc_resp-reg_C-effctor"/>
</dbReference>
<feature type="DNA-binding region" description="OmpR/PhoB-type" evidence="4">
    <location>
        <begin position="125"/>
        <end position="227"/>
    </location>
</feature>
<protein>
    <recommendedName>
        <fullName evidence="5">OmpR/PhoB-type domain-containing protein</fullName>
    </recommendedName>
</protein>
<dbReference type="CDD" id="cd00383">
    <property type="entry name" value="trans_reg_C"/>
    <property type="match status" value="1"/>
</dbReference>
<evidence type="ECO:0000256" key="3">
    <source>
        <dbReference type="ARBA" id="ARBA00023163"/>
    </source>
</evidence>
<dbReference type="InterPro" id="IPR036388">
    <property type="entry name" value="WH-like_DNA-bd_sf"/>
</dbReference>
<dbReference type="PROSITE" id="PS51755">
    <property type="entry name" value="OMPR_PHOB"/>
    <property type="match status" value="1"/>
</dbReference>
<reference evidence="7" key="1">
    <citation type="submission" date="2017-05" db="EMBL/GenBank/DDBJ databases">
        <title>The Genome Sequence of EEnterococcus faecalis 9F2_4866.</title>
        <authorList>
            <consortium name="The Broad Institute Genomics Platform"/>
            <consortium name="The Broad Institute Genomic Center for Infectious Diseases"/>
            <person name="Earl A."/>
            <person name="Manson A."/>
            <person name="Schwartman J."/>
            <person name="Gilmore M."/>
            <person name="Abouelleil A."/>
            <person name="Cao P."/>
            <person name="Chapman S."/>
            <person name="Cusick C."/>
            <person name="Shea T."/>
            <person name="Young S."/>
            <person name="Neafsey D."/>
            <person name="Nusbaum C."/>
            <person name="Birren B."/>
        </authorList>
    </citation>
    <scope>NUCLEOTIDE SEQUENCE [LARGE SCALE GENOMIC DNA]</scope>
    <source>
        <strain evidence="7">12C11_DIV0727</strain>
    </source>
</reference>
<proteinExistence type="predicted"/>
<dbReference type="Pfam" id="PF00486">
    <property type="entry name" value="Trans_reg_C"/>
    <property type="match status" value="1"/>
</dbReference>
<keyword evidence="2 4" id="KW-0238">DNA-binding</keyword>